<feature type="transmembrane region" description="Helical" evidence="6">
    <location>
        <begin position="187"/>
        <end position="206"/>
    </location>
</feature>
<feature type="transmembrane region" description="Helical" evidence="6">
    <location>
        <begin position="271"/>
        <end position="292"/>
    </location>
</feature>
<evidence type="ECO:0000256" key="3">
    <source>
        <dbReference type="ARBA" id="ARBA00022692"/>
    </source>
</evidence>
<reference evidence="8 9" key="1">
    <citation type="submission" date="2019-01" db="EMBL/GenBank/DDBJ databases">
        <authorList>
            <person name="Chen W.-M."/>
        </authorList>
    </citation>
    <scope>NUCLEOTIDE SEQUENCE [LARGE SCALE GENOMIC DNA]</scope>
    <source>
        <strain evidence="8 9">CCP-7</strain>
    </source>
</reference>
<gene>
    <name evidence="8" type="ORF">EOD43_06410</name>
</gene>
<dbReference type="AlphaFoldDB" id="A0A437M756"/>
<sequence length="458" mass="50067">MSEMGSEGRVTGDREYRDGDFNPERSSMFRWVILGLACFIYMLVAADRANLGVALPGIKKEFEISNTEAGLFATLMFVCFSVAQLPSSFLVRRFGPRWVMTIALALTALASFLIGTSDTTMDIKIYRSLLGVVEASISICCITTINHWFSTRERGTATGYYWGASKLGPVICPPISVLILQHFGWRAIFQFFAIPVLAAAIVWFVFVRNRPDQSRFVSPAELRQIQNPQAIEAKRRVRLSSGVPPWIDRVIRLRQVKLIDTGQGVFRSWNIFGIMLASIFMVGIFNVFLAWIPSYLLNAKQLPLTTVGFVAATPFAGAVVGNLAGGWISDNILEMRRKPLMMTGALFTAIALAGLIFSPANAVLTGALLLVTGFVVGLGYPHFTIYPMSLTTKEVYPIAYGLTGMGAAVGAALFPLAAGILLDAYSWDVVFAFLAVSALACLFFLSTIDEPAQANETV</sequence>
<dbReference type="PANTHER" id="PTHR11662">
    <property type="entry name" value="SOLUTE CARRIER FAMILY 17"/>
    <property type="match status" value="1"/>
</dbReference>
<feature type="transmembrane region" description="Helical" evidence="6">
    <location>
        <begin position="304"/>
        <end position="328"/>
    </location>
</feature>
<dbReference type="PANTHER" id="PTHR11662:SF399">
    <property type="entry name" value="FI19708P1-RELATED"/>
    <property type="match status" value="1"/>
</dbReference>
<evidence type="ECO:0000256" key="5">
    <source>
        <dbReference type="ARBA" id="ARBA00023136"/>
    </source>
</evidence>
<dbReference type="InterPro" id="IPR050382">
    <property type="entry name" value="MFS_Na/Anion_cotransporter"/>
</dbReference>
<feature type="transmembrane region" description="Helical" evidence="6">
    <location>
        <begin position="98"/>
        <end position="116"/>
    </location>
</feature>
<dbReference type="Pfam" id="PF07690">
    <property type="entry name" value="MFS_1"/>
    <property type="match status" value="1"/>
</dbReference>
<protein>
    <submittedName>
        <fullName evidence="8">MFS transporter</fullName>
    </submittedName>
</protein>
<dbReference type="InterPro" id="IPR020846">
    <property type="entry name" value="MFS_dom"/>
</dbReference>
<evidence type="ECO:0000313" key="8">
    <source>
        <dbReference type="EMBL" id="RVT93502.1"/>
    </source>
</evidence>
<dbReference type="InterPro" id="IPR000849">
    <property type="entry name" value="Sugar_P_transporter"/>
</dbReference>
<evidence type="ECO:0000256" key="4">
    <source>
        <dbReference type="ARBA" id="ARBA00022989"/>
    </source>
</evidence>
<dbReference type="SUPFAM" id="SSF103473">
    <property type="entry name" value="MFS general substrate transporter"/>
    <property type="match status" value="1"/>
</dbReference>
<proteinExistence type="predicted"/>
<accession>A0A437M756</accession>
<dbReference type="GO" id="GO:0005886">
    <property type="term" value="C:plasma membrane"/>
    <property type="evidence" value="ECO:0007669"/>
    <property type="project" value="UniProtKB-SubCell"/>
</dbReference>
<feature type="domain" description="Major facilitator superfamily (MFS) profile" evidence="7">
    <location>
        <begin position="33"/>
        <end position="452"/>
    </location>
</feature>
<dbReference type="PIRSF" id="PIRSF002808">
    <property type="entry name" value="Hexose_phosphate_transp"/>
    <property type="match status" value="1"/>
</dbReference>
<dbReference type="InterPro" id="IPR011701">
    <property type="entry name" value="MFS"/>
</dbReference>
<dbReference type="EMBL" id="SACN01000001">
    <property type="protein sequence ID" value="RVT93502.1"/>
    <property type="molecule type" value="Genomic_DNA"/>
</dbReference>
<dbReference type="Gene3D" id="1.20.1250.20">
    <property type="entry name" value="MFS general substrate transporter like domains"/>
    <property type="match status" value="2"/>
</dbReference>
<dbReference type="PROSITE" id="PS50850">
    <property type="entry name" value="MFS"/>
    <property type="match status" value="1"/>
</dbReference>
<comment type="caution">
    <text evidence="8">The sequence shown here is derived from an EMBL/GenBank/DDBJ whole genome shotgun (WGS) entry which is preliminary data.</text>
</comment>
<feature type="transmembrane region" description="Helical" evidence="6">
    <location>
        <begin position="128"/>
        <end position="149"/>
    </location>
</feature>
<comment type="subcellular location">
    <subcellularLocation>
        <location evidence="1">Cell membrane</location>
        <topology evidence="1">Multi-pass membrane protein</topology>
    </subcellularLocation>
</comment>
<feature type="transmembrane region" description="Helical" evidence="6">
    <location>
        <begin position="424"/>
        <end position="445"/>
    </location>
</feature>
<evidence type="ECO:0000313" key="9">
    <source>
        <dbReference type="Proteomes" id="UP000282971"/>
    </source>
</evidence>
<dbReference type="GO" id="GO:0022857">
    <property type="term" value="F:transmembrane transporter activity"/>
    <property type="evidence" value="ECO:0007669"/>
    <property type="project" value="InterPro"/>
</dbReference>
<evidence type="ECO:0000256" key="1">
    <source>
        <dbReference type="ARBA" id="ARBA00004651"/>
    </source>
</evidence>
<keyword evidence="9" id="KW-1185">Reference proteome</keyword>
<feature type="transmembrane region" description="Helical" evidence="6">
    <location>
        <begin position="67"/>
        <end position="86"/>
    </location>
</feature>
<dbReference type="OrthoDB" id="9794076at2"/>
<evidence type="ECO:0000256" key="6">
    <source>
        <dbReference type="SAM" id="Phobius"/>
    </source>
</evidence>
<dbReference type="RefSeq" id="WP_127742177.1">
    <property type="nucleotide sequence ID" value="NZ_SACN01000001.1"/>
</dbReference>
<feature type="transmembrane region" description="Helical" evidence="6">
    <location>
        <begin position="28"/>
        <end position="46"/>
    </location>
</feature>
<keyword evidence="5 6" id="KW-0472">Membrane</keyword>
<keyword evidence="3 6" id="KW-0812">Transmembrane</keyword>
<dbReference type="InterPro" id="IPR036259">
    <property type="entry name" value="MFS_trans_sf"/>
</dbReference>
<dbReference type="Proteomes" id="UP000282971">
    <property type="component" value="Unassembled WGS sequence"/>
</dbReference>
<feature type="transmembrane region" description="Helical" evidence="6">
    <location>
        <begin position="363"/>
        <end position="383"/>
    </location>
</feature>
<keyword evidence="2" id="KW-1003">Cell membrane</keyword>
<name>A0A437M756_9SPHN</name>
<keyword evidence="4 6" id="KW-1133">Transmembrane helix</keyword>
<feature type="transmembrane region" description="Helical" evidence="6">
    <location>
        <begin position="395"/>
        <end position="418"/>
    </location>
</feature>
<evidence type="ECO:0000256" key="2">
    <source>
        <dbReference type="ARBA" id="ARBA00022475"/>
    </source>
</evidence>
<feature type="transmembrane region" description="Helical" evidence="6">
    <location>
        <begin position="340"/>
        <end position="357"/>
    </location>
</feature>
<evidence type="ECO:0000259" key="7">
    <source>
        <dbReference type="PROSITE" id="PS50850"/>
    </source>
</evidence>
<dbReference type="CDD" id="cd17319">
    <property type="entry name" value="MFS_ExuT_GudP_like"/>
    <property type="match status" value="1"/>
</dbReference>
<organism evidence="8 9">
    <name type="scientific">Sphingomonas crocodyli</name>
    <dbReference type="NCBI Taxonomy" id="1979270"/>
    <lineage>
        <taxon>Bacteria</taxon>
        <taxon>Pseudomonadati</taxon>
        <taxon>Pseudomonadota</taxon>
        <taxon>Alphaproteobacteria</taxon>
        <taxon>Sphingomonadales</taxon>
        <taxon>Sphingomonadaceae</taxon>
        <taxon>Sphingomonas</taxon>
    </lineage>
</organism>